<gene>
    <name evidence="1" type="ORF">AVEN_189171_1</name>
</gene>
<proteinExistence type="predicted"/>
<sequence length="124" mass="14111">MALFNVYVEELIPSPKLELSPTQSLDDTGTIKIPSPIQELKRRDYQLITLYKADDPSYEHCTIDDDEDDENSSCSSSEYFTCEEDNVSSTSSSDSEVRNYVFKRISRILLLAFSRIAILTLQTV</sequence>
<dbReference type="AlphaFoldDB" id="A0A4Y2HMX5"/>
<keyword evidence="2" id="KW-1185">Reference proteome</keyword>
<dbReference type="EMBL" id="BGPR01002043">
    <property type="protein sequence ID" value="GBM66754.1"/>
    <property type="molecule type" value="Genomic_DNA"/>
</dbReference>
<comment type="caution">
    <text evidence="1">The sequence shown here is derived from an EMBL/GenBank/DDBJ whole genome shotgun (WGS) entry which is preliminary data.</text>
</comment>
<evidence type="ECO:0000313" key="2">
    <source>
        <dbReference type="Proteomes" id="UP000499080"/>
    </source>
</evidence>
<name>A0A4Y2HMX5_ARAVE</name>
<dbReference type="Proteomes" id="UP000499080">
    <property type="component" value="Unassembled WGS sequence"/>
</dbReference>
<evidence type="ECO:0000313" key="1">
    <source>
        <dbReference type="EMBL" id="GBM66754.1"/>
    </source>
</evidence>
<organism evidence="1 2">
    <name type="scientific">Araneus ventricosus</name>
    <name type="common">Orbweaver spider</name>
    <name type="synonym">Epeira ventricosa</name>
    <dbReference type="NCBI Taxonomy" id="182803"/>
    <lineage>
        <taxon>Eukaryota</taxon>
        <taxon>Metazoa</taxon>
        <taxon>Ecdysozoa</taxon>
        <taxon>Arthropoda</taxon>
        <taxon>Chelicerata</taxon>
        <taxon>Arachnida</taxon>
        <taxon>Araneae</taxon>
        <taxon>Araneomorphae</taxon>
        <taxon>Entelegynae</taxon>
        <taxon>Araneoidea</taxon>
        <taxon>Araneidae</taxon>
        <taxon>Araneus</taxon>
    </lineage>
</organism>
<accession>A0A4Y2HMX5</accession>
<protein>
    <submittedName>
        <fullName evidence="1">Uncharacterized protein</fullName>
    </submittedName>
</protein>
<reference evidence="1 2" key="1">
    <citation type="journal article" date="2019" name="Sci. Rep.">
        <title>Orb-weaving spider Araneus ventricosus genome elucidates the spidroin gene catalogue.</title>
        <authorList>
            <person name="Kono N."/>
            <person name="Nakamura H."/>
            <person name="Ohtoshi R."/>
            <person name="Moran D.A.P."/>
            <person name="Shinohara A."/>
            <person name="Yoshida Y."/>
            <person name="Fujiwara M."/>
            <person name="Mori M."/>
            <person name="Tomita M."/>
            <person name="Arakawa K."/>
        </authorList>
    </citation>
    <scope>NUCLEOTIDE SEQUENCE [LARGE SCALE GENOMIC DNA]</scope>
</reference>